<dbReference type="EMBL" id="CH981883">
    <property type="protein sequence ID" value="EDX15429.1"/>
    <property type="molecule type" value="Genomic_DNA"/>
</dbReference>
<dbReference type="STRING" id="7240.B4NS51"/>
<dbReference type="HOGENOM" id="CLU_853285_0_0_1"/>
<reference evidence="2 3" key="1">
    <citation type="journal article" date="2007" name="Nature">
        <title>Evolution of genes and genomes on the Drosophila phylogeny.</title>
        <authorList>
            <consortium name="Drosophila 12 Genomes Consortium"/>
            <person name="Clark A.G."/>
            <person name="Eisen M.B."/>
            <person name="Smith D.R."/>
            <person name="Bergman C.M."/>
            <person name="Oliver B."/>
            <person name="Markow T.A."/>
            <person name="Kaufman T.C."/>
            <person name="Kellis M."/>
            <person name="Gelbart W."/>
            <person name="Iyer V.N."/>
            <person name="Pollard D.A."/>
            <person name="Sackton T.B."/>
            <person name="Larracuente A.M."/>
            <person name="Singh N.D."/>
            <person name="Abad J.P."/>
            <person name="Abt D.N."/>
            <person name="Adryan B."/>
            <person name="Aguade M."/>
            <person name="Akashi H."/>
            <person name="Anderson W.W."/>
            <person name="Aquadro C.F."/>
            <person name="Ardell D.H."/>
            <person name="Arguello R."/>
            <person name="Artieri C.G."/>
            <person name="Barbash D.A."/>
            <person name="Barker D."/>
            <person name="Barsanti P."/>
            <person name="Batterham P."/>
            <person name="Batzoglou S."/>
            <person name="Begun D."/>
            <person name="Bhutkar A."/>
            <person name="Blanco E."/>
            <person name="Bosak S.A."/>
            <person name="Bradley R.K."/>
            <person name="Brand A.D."/>
            <person name="Brent M.R."/>
            <person name="Brooks A.N."/>
            <person name="Brown R.H."/>
            <person name="Butlin R.K."/>
            <person name="Caggese C."/>
            <person name="Calvi B.R."/>
            <person name="Bernardo de Carvalho A."/>
            <person name="Caspi A."/>
            <person name="Castrezana S."/>
            <person name="Celniker S.E."/>
            <person name="Chang J.L."/>
            <person name="Chapple C."/>
            <person name="Chatterji S."/>
            <person name="Chinwalla A."/>
            <person name="Civetta A."/>
            <person name="Clifton S.W."/>
            <person name="Comeron J.M."/>
            <person name="Costello J.C."/>
            <person name="Coyne J.A."/>
            <person name="Daub J."/>
            <person name="David R.G."/>
            <person name="Delcher A.L."/>
            <person name="Delehaunty K."/>
            <person name="Do C.B."/>
            <person name="Ebling H."/>
            <person name="Edwards K."/>
            <person name="Eickbush T."/>
            <person name="Evans J.D."/>
            <person name="Filipski A."/>
            <person name="Findeiss S."/>
            <person name="Freyhult E."/>
            <person name="Fulton L."/>
            <person name="Fulton R."/>
            <person name="Garcia A.C."/>
            <person name="Gardiner A."/>
            <person name="Garfield D.A."/>
            <person name="Garvin B.E."/>
            <person name="Gibson G."/>
            <person name="Gilbert D."/>
            <person name="Gnerre S."/>
            <person name="Godfrey J."/>
            <person name="Good R."/>
            <person name="Gotea V."/>
            <person name="Gravely B."/>
            <person name="Greenberg A.J."/>
            <person name="Griffiths-Jones S."/>
            <person name="Gross S."/>
            <person name="Guigo R."/>
            <person name="Gustafson E.A."/>
            <person name="Haerty W."/>
            <person name="Hahn M.W."/>
            <person name="Halligan D.L."/>
            <person name="Halpern A.L."/>
            <person name="Halter G.M."/>
            <person name="Han M.V."/>
            <person name="Heger A."/>
            <person name="Hillier L."/>
            <person name="Hinrichs A.S."/>
            <person name="Holmes I."/>
            <person name="Hoskins R.A."/>
            <person name="Hubisz M.J."/>
            <person name="Hultmark D."/>
            <person name="Huntley M.A."/>
            <person name="Jaffe D.B."/>
            <person name="Jagadeeshan S."/>
            <person name="Jeck W.R."/>
            <person name="Johnson J."/>
            <person name="Jones C.D."/>
            <person name="Jordan W.C."/>
            <person name="Karpen G.H."/>
            <person name="Kataoka E."/>
            <person name="Keightley P.D."/>
            <person name="Kheradpour P."/>
            <person name="Kirkness E.F."/>
            <person name="Koerich L.B."/>
            <person name="Kristiansen K."/>
            <person name="Kudrna D."/>
            <person name="Kulathinal R.J."/>
            <person name="Kumar S."/>
            <person name="Kwok R."/>
            <person name="Lander E."/>
            <person name="Langley C.H."/>
            <person name="Lapoint R."/>
            <person name="Lazzaro B.P."/>
            <person name="Lee S.J."/>
            <person name="Levesque L."/>
            <person name="Li R."/>
            <person name="Lin C.F."/>
            <person name="Lin M.F."/>
            <person name="Lindblad-Toh K."/>
            <person name="Llopart A."/>
            <person name="Long M."/>
            <person name="Low L."/>
            <person name="Lozovsky E."/>
            <person name="Lu J."/>
            <person name="Luo M."/>
            <person name="Machado C.A."/>
            <person name="Makalowski W."/>
            <person name="Marzo M."/>
            <person name="Matsuda M."/>
            <person name="Matzkin L."/>
            <person name="McAllister B."/>
            <person name="McBride C.S."/>
            <person name="McKernan B."/>
            <person name="McKernan K."/>
            <person name="Mendez-Lago M."/>
            <person name="Minx P."/>
            <person name="Mollenhauer M.U."/>
            <person name="Montooth K."/>
            <person name="Mount S.M."/>
            <person name="Mu X."/>
            <person name="Myers E."/>
            <person name="Negre B."/>
            <person name="Newfeld S."/>
            <person name="Nielsen R."/>
            <person name="Noor M.A."/>
            <person name="O'Grady P."/>
            <person name="Pachter L."/>
            <person name="Papaceit M."/>
            <person name="Parisi M.J."/>
            <person name="Parisi M."/>
            <person name="Parts L."/>
            <person name="Pedersen J.S."/>
            <person name="Pesole G."/>
            <person name="Phillippy A.M."/>
            <person name="Ponting C.P."/>
            <person name="Pop M."/>
            <person name="Porcelli D."/>
            <person name="Powell J.R."/>
            <person name="Prohaska S."/>
            <person name="Pruitt K."/>
            <person name="Puig M."/>
            <person name="Quesneville H."/>
            <person name="Ram K.R."/>
            <person name="Rand D."/>
            <person name="Rasmussen M.D."/>
            <person name="Reed L.K."/>
            <person name="Reenan R."/>
            <person name="Reily A."/>
            <person name="Remington K.A."/>
            <person name="Rieger T.T."/>
            <person name="Ritchie M.G."/>
            <person name="Robin C."/>
            <person name="Rogers Y.H."/>
            <person name="Rohde C."/>
            <person name="Rozas J."/>
            <person name="Rubenfield M.J."/>
            <person name="Ruiz A."/>
            <person name="Russo S."/>
            <person name="Salzberg S.L."/>
            <person name="Sanchez-Gracia A."/>
            <person name="Saranga D.J."/>
            <person name="Sato H."/>
            <person name="Schaeffer S.W."/>
            <person name="Schatz M.C."/>
            <person name="Schlenke T."/>
            <person name="Schwartz R."/>
            <person name="Segarra C."/>
            <person name="Singh R.S."/>
            <person name="Sirot L."/>
            <person name="Sirota M."/>
            <person name="Sisneros N.B."/>
            <person name="Smith C.D."/>
            <person name="Smith T.F."/>
            <person name="Spieth J."/>
            <person name="Stage D.E."/>
            <person name="Stark A."/>
            <person name="Stephan W."/>
            <person name="Strausberg R.L."/>
            <person name="Strempel S."/>
            <person name="Sturgill D."/>
            <person name="Sutton G."/>
            <person name="Sutton G.G."/>
            <person name="Tao W."/>
            <person name="Teichmann S."/>
            <person name="Tobari Y.N."/>
            <person name="Tomimura Y."/>
            <person name="Tsolas J.M."/>
            <person name="Valente V.L."/>
            <person name="Venter E."/>
            <person name="Venter J.C."/>
            <person name="Vicario S."/>
            <person name="Vieira F.G."/>
            <person name="Vilella A.J."/>
            <person name="Villasante A."/>
            <person name="Walenz B."/>
            <person name="Wang J."/>
            <person name="Wasserman M."/>
            <person name="Watts T."/>
            <person name="Wilson D."/>
            <person name="Wilson R.K."/>
            <person name="Wing R.A."/>
            <person name="Wolfner M.F."/>
            <person name="Wong A."/>
            <person name="Wong G.K."/>
            <person name="Wu C.I."/>
            <person name="Wu G."/>
            <person name="Yamamoto D."/>
            <person name="Yang H.P."/>
            <person name="Yang S.P."/>
            <person name="Yorke J.A."/>
            <person name="Yoshida K."/>
            <person name="Zdobnov E."/>
            <person name="Zhang P."/>
            <person name="Zhang Y."/>
            <person name="Zimin A.V."/>
            <person name="Baldwin J."/>
            <person name="Abdouelleil A."/>
            <person name="Abdulkadir J."/>
            <person name="Abebe A."/>
            <person name="Abera B."/>
            <person name="Abreu J."/>
            <person name="Acer S.C."/>
            <person name="Aftuck L."/>
            <person name="Alexander A."/>
            <person name="An P."/>
            <person name="Anderson E."/>
            <person name="Anderson S."/>
            <person name="Arachi H."/>
            <person name="Azer M."/>
            <person name="Bachantsang P."/>
            <person name="Barry A."/>
            <person name="Bayul T."/>
            <person name="Berlin A."/>
            <person name="Bessette D."/>
            <person name="Bloom T."/>
            <person name="Blye J."/>
            <person name="Boguslavskiy L."/>
            <person name="Bonnet C."/>
            <person name="Boukhgalter B."/>
            <person name="Bourzgui I."/>
            <person name="Brown A."/>
            <person name="Cahill P."/>
            <person name="Channer S."/>
            <person name="Cheshatsang Y."/>
            <person name="Chuda L."/>
            <person name="Citroen M."/>
            <person name="Collymore A."/>
            <person name="Cooke P."/>
            <person name="Costello M."/>
            <person name="D'Aco K."/>
            <person name="Daza R."/>
            <person name="De Haan G."/>
            <person name="DeGray S."/>
            <person name="DeMaso C."/>
            <person name="Dhargay N."/>
            <person name="Dooley K."/>
            <person name="Dooley E."/>
            <person name="Doricent M."/>
            <person name="Dorje P."/>
            <person name="Dorjee K."/>
            <person name="Dupes A."/>
            <person name="Elong R."/>
            <person name="Falk J."/>
            <person name="Farina A."/>
            <person name="Faro S."/>
            <person name="Ferguson D."/>
            <person name="Fisher S."/>
            <person name="Foley C.D."/>
            <person name="Franke A."/>
            <person name="Friedrich D."/>
            <person name="Gadbois L."/>
            <person name="Gearin G."/>
            <person name="Gearin C.R."/>
            <person name="Giannoukos G."/>
            <person name="Goode T."/>
            <person name="Graham J."/>
            <person name="Grandbois E."/>
            <person name="Grewal S."/>
            <person name="Gyaltsen K."/>
            <person name="Hafez N."/>
            <person name="Hagos B."/>
            <person name="Hall J."/>
            <person name="Henson C."/>
            <person name="Hollinger A."/>
            <person name="Honan T."/>
            <person name="Huard M.D."/>
            <person name="Hughes L."/>
            <person name="Hurhula B."/>
            <person name="Husby M.E."/>
            <person name="Kamat A."/>
            <person name="Kanga B."/>
            <person name="Kashin S."/>
            <person name="Khazanovich D."/>
            <person name="Kisner P."/>
            <person name="Lance K."/>
            <person name="Lara M."/>
            <person name="Lee W."/>
            <person name="Lennon N."/>
            <person name="Letendre F."/>
            <person name="LeVine R."/>
            <person name="Lipovsky A."/>
            <person name="Liu X."/>
            <person name="Liu J."/>
            <person name="Liu S."/>
            <person name="Lokyitsang T."/>
            <person name="Lokyitsang Y."/>
            <person name="Lubonja R."/>
            <person name="Lui A."/>
            <person name="MacDonald P."/>
            <person name="Magnisalis V."/>
            <person name="Maru K."/>
            <person name="Matthews C."/>
            <person name="McCusker W."/>
            <person name="McDonough S."/>
            <person name="Mehta T."/>
            <person name="Meldrim J."/>
            <person name="Meneus L."/>
            <person name="Mihai O."/>
            <person name="Mihalev A."/>
            <person name="Mihova T."/>
            <person name="Mittelman R."/>
            <person name="Mlenga V."/>
            <person name="Montmayeur A."/>
            <person name="Mulrain L."/>
            <person name="Navidi A."/>
            <person name="Naylor J."/>
            <person name="Negash T."/>
            <person name="Nguyen T."/>
            <person name="Nguyen N."/>
            <person name="Nicol R."/>
            <person name="Norbu C."/>
            <person name="Norbu N."/>
            <person name="Novod N."/>
            <person name="O'Neill B."/>
            <person name="Osman S."/>
            <person name="Markiewicz E."/>
            <person name="Oyono O.L."/>
            <person name="Patti C."/>
            <person name="Phunkhang P."/>
            <person name="Pierre F."/>
            <person name="Priest M."/>
            <person name="Raghuraman S."/>
            <person name="Rege F."/>
            <person name="Reyes R."/>
            <person name="Rise C."/>
            <person name="Rogov P."/>
            <person name="Ross K."/>
            <person name="Ryan E."/>
            <person name="Settipalli S."/>
            <person name="Shea T."/>
            <person name="Sherpa N."/>
            <person name="Shi L."/>
            <person name="Shih D."/>
            <person name="Sparrow T."/>
            <person name="Spaulding J."/>
            <person name="Stalker J."/>
            <person name="Stange-Thomann N."/>
            <person name="Stavropoulos S."/>
            <person name="Stone C."/>
            <person name="Strader C."/>
            <person name="Tesfaye S."/>
            <person name="Thomson T."/>
            <person name="Thoulutsang Y."/>
            <person name="Thoulutsang D."/>
            <person name="Topham K."/>
            <person name="Topping I."/>
            <person name="Tsamla T."/>
            <person name="Vassiliev H."/>
            <person name="Vo A."/>
            <person name="Wangchuk T."/>
            <person name="Wangdi T."/>
            <person name="Weiand M."/>
            <person name="Wilkinson J."/>
            <person name="Wilson A."/>
            <person name="Yadav S."/>
            <person name="Young G."/>
            <person name="Yu Q."/>
            <person name="Zembek L."/>
            <person name="Zhong D."/>
            <person name="Zimmer A."/>
            <person name="Zwirko Z."/>
            <person name="Jaffe D.B."/>
            <person name="Alvarez P."/>
            <person name="Brockman W."/>
            <person name="Butler J."/>
            <person name="Chin C."/>
            <person name="Gnerre S."/>
            <person name="Grabherr M."/>
            <person name="Kleber M."/>
            <person name="Mauceli E."/>
            <person name="MacCallum I."/>
        </authorList>
    </citation>
    <scope>NUCLEOTIDE SEQUENCE [LARGE SCALE GENOMIC DNA]</scope>
    <source>
        <strain evidence="3">white501</strain>
    </source>
</reference>
<protein>
    <submittedName>
        <fullName evidence="2">GD15350</fullName>
    </submittedName>
</protein>
<organism evidence="2 3">
    <name type="scientific">Drosophila simulans</name>
    <name type="common">Fruit fly</name>
    <dbReference type="NCBI Taxonomy" id="7240"/>
    <lineage>
        <taxon>Eukaryota</taxon>
        <taxon>Metazoa</taxon>
        <taxon>Ecdysozoa</taxon>
        <taxon>Arthropoda</taxon>
        <taxon>Hexapoda</taxon>
        <taxon>Insecta</taxon>
        <taxon>Pterygota</taxon>
        <taxon>Neoptera</taxon>
        <taxon>Endopterygota</taxon>
        <taxon>Diptera</taxon>
        <taxon>Brachycera</taxon>
        <taxon>Muscomorpha</taxon>
        <taxon>Ephydroidea</taxon>
        <taxon>Drosophilidae</taxon>
        <taxon>Drosophila</taxon>
        <taxon>Sophophora</taxon>
    </lineage>
</organism>
<dbReference type="PhylomeDB" id="B4NS51"/>
<dbReference type="Bgee" id="FBgn0187018">
    <property type="expression patterns" value="Expressed in adult organism and 3 other cell types or tissues"/>
</dbReference>
<dbReference type="SUPFAM" id="SSF57903">
    <property type="entry name" value="FYVE/PHD zinc finger"/>
    <property type="match status" value="1"/>
</dbReference>
<proteinExistence type="predicted"/>
<dbReference type="Proteomes" id="UP000000304">
    <property type="component" value="Unassembled WGS sequence"/>
</dbReference>
<evidence type="ECO:0000313" key="2">
    <source>
        <dbReference type="EMBL" id="EDX15429.1"/>
    </source>
</evidence>
<name>B4NS51_DROSI</name>
<evidence type="ECO:0000313" key="3">
    <source>
        <dbReference type="Proteomes" id="UP000000304"/>
    </source>
</evidence>
<dbReference type="OrthoDB" id="10072397at2759"/>
<sequence length="326" mass="36124">MAGEVLLVPPVASPAGCNTSNSQESSPHPDPVQQQLNSSVDSGIAVLEAESPTLRRRQRLHQCQRILQVLQRDQLTHQQLRDRLSIVTVFNGGGIKAEVLPISCLKRWMRPYICLMELPINRPGSGNLLLGLTSVVGLIGGAYLLQCGAQQLLGKLANKKWRKEESSSEDHACNVCCADLDLSSAKNYVTCCTCGKSVCRGPKCADWRPKDAKWECQLCQSSKESLAHTSSWVAEQMSFNQHKFVYPMRARSEVYIPIVGDGNDSSMQFESVSQIGQTAHMDERAKIREYVEEIVAEMLGGNLDHVKVGQLSKSENCKYPDCLRFD</sequence>
<gene>
    <name evidence="2" type="primary">Dsim\GD15350</name>
    <name evidence="2" type="ORF">Dsim_GD15350</name>
</gene>
<dbReference type="AlphaFoldDB" id="B4NS51"/>
<dbReference type="InterPro" id="IPR013083">
    <property type="entry name" value="Znf_RING/FYVE/PHD"/>
</dbReference>
<dbReference type="InterPro" id="IPR011011">
    <property type="entry name" value="Znf_FYVE_PHD"/>
</dbReference>
<evidence type="ECO:0000256" key="1">
    <source>
        <dbReference type="SAM" id="MobiDB-lite"/>
    </source>
</evidence>
<accession>B4NS51</accession>
<feature type="compositionally biased region" description="Polar residues" evidence="1">
    <location>
        <begin position="16"/>
        <end position="36"/>
    </location>
</feature>
<feature type="region of interest" description="Disordered" evidence="1">
    <location>
        <begin position="9"/>
        <end position="36"/>
    </location>
</feature>
<keyword evidence="3" id="KW-1185">Reference proteome</keyword>
<dbReference type="Gene3D" id="3.30.40.10">
    <property type="entry name" value="Zinc/RING finger domain, C3HC4 (zinc finger)"/>
    <property type="match status" value="1"/>
</dbReference>